<evidence type="ECO:0000256" key="4">
    <source>
        <dbReference type="ARBA" id="ARBA00022452"/>
    </source>
</evidence>
<dbReference type="SUPFAM" id="SSF49464">
    <property type="entry name" value="Carboxypeptidase regulatory domain-like"/>
    <property type="match status" value="1"/>
</dbReference>
<accession>A0ABY4KIX6</accession>
<evidence type="ECO:0000256" key="8">
    <source>
        <dbReference type="ARBA" id="ARBA00023004"/>
    </source>
</evidence>
<dbReference type="Pfam" id="PF00593">
    <property type="entry name" value="TonB_dep_Rec_b-barrel"/>
    <property type="match status" value="1"/>
</dbReference>
<evidence type="ECO:0000256" key="15">
    <source>
        <dbReference type="RuleBase" id="RU003357"/>
    </source>
</evidence>
<keyword evidence="7 16" id="KW-0732">Signal</keyword>
<evidence type="ECO:0000259" key="18">
    <source>
        <dbReference type="Pfam" id="PF07715"/>
    </source>
</evidence>
<name>A0ABY4KIX6_9FLAO</name>
<dbReference type="InterPro" id="IPR037066">
    <property type="entry name" value="Plug_dom_sf"/>
</dbReference>
<keyword evidence="3 14" id="KW-0813">Transport</keyword>
<dbReference type="NCBIfam" id="TIGR01783">
    <property type="entry name" value="TonB-siderophor"/>
    <property type="match status" value="1"/>
</dbReference>
<dbReference type="InterPro" id="IPR012910">
    <property type="entry name" value="Plug_dom"/>
</dbReference>
<dbReference type="SUPFAM" id="SSF56935">
    <property type="entry name" value="Porins"/>
    <property type="match status" value="1"/>
</dbReference>
<evidence type="ECO:0000256" key="6">
    <source>
        <dbReference type="ARBA" id="ARBA00022692"/>
    </source>
</evidence>
<keyword evidence="5" id="KW-0410">Iron transport</keyword>
<evidence type="ECO:0000256" key="13">
    <source>
        <dbReference type="ARBA" id="ARBA00023237"/>
    </source>
</evidence>
<evidence type="ECO:0000256" key="12">
    <source>
        <dbReference type="ARBA" id="ARBA00023170"/>
    </source>
</evidence>
<keyword evidence="8" id="KW-0408">Iron</keyword>
<feature type="domain" description="TonB-dependent receptor-like beta-barrel" evidence="17">
    <location>
        <begin position="352"/>
        <end position="772"/>
    </location>
</feature>
<evidence type="ECO:0000313" key="20">
    <source>
        <dbReference type="Proteomes" id="UP000830583"/>
    </source>
</evidence>
<feature type="domain" description="TonB-dependent receptor plug" evidence="18">
    <location>
        <begin position="133"/>
        <end position="226"/>
    </location>
</feature>
<keyword evidence="10 15" id="KW-0798">TonB box</keyword>
<evidence type="ECO:0000256" key="16">
    <source>
        <dbReference type="SAM" id="SignalP"/>
    </source>
</evidence>
<dbReference type="Proteomes" id="UP000830583">
    <property type="component" value="Chromosome"/>
</dbReference>
<dbReference type="InterPro" id="IPR008969">
    <property type="entry name" value="CarboxyPept-like_regulatory"/>
</dbReference>
<keyword evidence="20" id="KW-1185">Reference proteome</keyword>
<dbReference type="Pfam" id="PF13715">
    <property type="entry name" value="CarbopepD_reg_2"/>
    <property type="match status" value="1"/>
</dbReference>
<dbReference type="InterPro" id="IPR036942">
    <property type="entry name" value="Beta-barrel_TonB_sf"/>
</dbReference>
<evidence type="ECO:0000256" key="5">
    <source>
        <dbReference type="ARBA" id="ARBA00022496"/>
    </source>
</evidence>
<keyword evidence="12 19" id="KW-0675">Receptor</keyword>
<keyword evidence="11 14" id="KW-0472">Membrane</keyword>
<evidence type="ECO:0000256" key="14">
    <source>
        <dbReference type="PROSITE-ProRule" id="PRU01360"/>
    </source>
</evidence>
<keyword evidence="4 14" id="KW-1134">Transmembrane beta strand</keyword>
<keyword evidence="9" id="KW-0406">Ion transport</keyword>
<dbReference type="InterPro" id="IPR000531">
    <property type="entry name" value="Beta-barrel_TonB"/>
</dbReference>
<dbReference type="InterPro" id="IPR039426">
    <property type="entry name" value="TonB-dep_rcpt-like"/>
</dbReference>
<evidence type="ECO:0000256" key="11">
    <source>
        <dbReference type="ARBA" id="ARBA00023136"/>
    </source>
</evidence>
<keyword evidence="13 14" id="KW-0998">Cell outer membrane</keyword>
<evidence type="ECO:0000256" key="7">
    <source>
        <dbReference type="ARBA" id="ARBA00022729"/>
    </source>
</evidence>
<dbReference type="Gene3D" id="2.40.170.20">
    <property type="entry name" value="TonB-dependent receptor, beta-barrel domain"/>
    <property type="match status" value="1"/>
</dbReference>
<evidence type="ECO:0000256" key="2">
    <source>
        <dbReference type="ARBA" id="ARBA00009810"/>
    </source>
</evidence>
<sequence>MKKLVHILSLFMIIWNVSAQSGTISGTIKNNQNQPLENVNVVLKGTTIGTRTNLEGQFTLNNIQNGNHTVSISHIGFASKEITINLANFNDLGILILQENNQALEEIVLNGKVNKYRREESTVVSKMPLKDIENPQVYNAIPSELLKEQVVTNFNDALKNATGVTRLWESTGRNGDGAEFYSMRGFAVQPTMTNGLPSLTNTTIDPINVDNIEVIKGPSGTLFGSSVISYGGLINVVTKKPYEQFGGEISYINGTYGSNRLTADINIPLKDKIAIRVNSAYTTEESFQDAGFSNAFFIAPSLKYEVSDKLTFLVNTEFYKNTSAKASMIFLSRYAPLSFDNMSLFEQNYKKSFTSNDLTMNNNSFNMQMQALYKLSENWTSQTVLSKSTTKTNGYYQYLWDSANGDEFTRFISKADGTFYTTDIQQNFIGDFKIGKMRNRLVAGLDYYNSRLINGGAGWIGYGTVSLVNGTDTNGVDLNGDPLQTVLTQPGVDNALAGSFGGNTEANQEVISAYVSDVLNITEKLSVMASLRLDYFDGKTSQYDAEETKSQVAISPKFGAVYQLIENKVSVFGNYMNGFQNVAPITVADLDGSNPRTKEFDPEQANQYELGLKTSLYKDVISASISYYNIQVKDRVITDPNNINNSIQGGEVESKGIEISLVANPIKGLNIITGFSKNNAEVTKETPGDGYLGLRPEEAGPETLVNFWANYMITSGQLKGFGIGFGGNYASEYKTLNRANIGTFELPSYTVLNSALSYDNSKFNVSLKLNNLLNEKYYSGWSTVTPQRLRSITAGVTYKF</sequence>
<dbReference type="CDD" id="cd01347">
    <property type="entry name" value="ligand_gated_channel"/>
    <property type="match status" value="1"/>
</dbReference>
<dbReference type="PANTHER" id="PTHR32552">
    <property type="entry name" value="FERRICHROME IRON RECEPTOR-RELATED"/>
    <property type="match status" value="1"/>
</dbReference>
<evidence type="ECO:0000256" key="9">
    <source>
        <dbReference type="ARBA" id="ARBA00023065"/>
    </source>
</evidence>
<organism evidence="19 20">
    <name type="scientific">Flavobacterium azooxidireducens</name>
    <dbReference type="NCBI Taxonomy" id="1871076"/>
    <lineage>
        <taxon>Bacteria</taxon>
        <taxon>Pseudomonadati</taxon>
        <taxon>Bacteroidota</taxon>
        <taxon>Flavobacteriia</taxon>
        <taxon>Flavobacteriales</taxon>
        <taxon>Flavobacteriaceae</taxon>
        <taxon>Flavobacterium</taxon>
    </lineage>
</organism>
<evidence type="ECO:0000256" key="1">
    <source>
        <dbReference type="ARBA" id="ARBA00004571"/>
    </source>
</evidence>
<dbReference type="Gene3D" id="2.170.130.10">
    <property type="entry name" value="TonB-dependent receptor, plug domain"/>
    <property type="match status" value="1"/>
</dbReference>
<evidence type="ECO:0000313" key="19">
    <source>
        <dbReference type="EMBL" id="UPQ79628.1"/>
    </source>
</evidence>
<evidence type="ECO:0000256" key="10">
    <source>
        <dbReference type="ARBA" id="ARBA00023077"/>
    </source>
</evidence>
<comment type="subcellular location">
    <subcellularLocation>
        <location evidence="1 14">Cell outer membrane</location>
        <topology evidence="1 14">Multi-pass membrane protein</topology>
    </subcellularLocation>
</comment>
<dbReference type="EMBL" id="CP096205">
    <property type="protein sequence ID" value="UPQ79628.1"/>
    <property type="molecule type" value="Genomic_DNA"/>
</dbReference>
<keyword evidence="6 14" id="KW-0812">Transmembrane</keyword>
<protein>
    <submittedName>
        <fullName evidence="19">TonB-dependent receptor</fullName>
    </submittedName>
</protein>
<feature type="chain" id="PRO_5046014578" evidence="16">
    <location>
        <begin position="20"/>
        <end position="800"/>
    </location>
</feature>
<dbReference type="Gene3D" id="2.60.40.1120">
    <property type="entry name" value="Carboxypeptidase-like, regulatory domain"/>
    <property type="match status" value="1"/>
</dbReference>
<dbReference type="PROSITE" id="PS52016">
    <property type="entry name" value="TONB_DEPENDENT_REC_3"/>
    <property type="match status" value="1"/>
</dbReference>
<evidence type="ECO:0000256" key="3">
    <source>
        <dbReference type="ARBA" id="ARBA00022448"/>
    </source>
</evidence>
<comment type="similarity">
    <text evidence="2 14 15">Belongs to the TonB-dependent receptor family.</text>
</comment>
<dbReference type="RefSeq" id="WP_248434908.1">
    <property type="nucleotide sequence ID" value="NZ_CP096205.1"/>
</dbReference>
<dbReference type="Pfam" id="PF07715">
    <property type="entry name" value="Plug"/>
    <property type="match status" value="1"/>
</dbReference>
<dbReference type="InterPro" id="IPR010105">
    <property type="entry name" value="TonB_sidphr_rcpt"/>
</dbReference>
<proteinExistence type="inferred from homology"/>
<dbReference type="PANTHER" id="PTHR32552:SF68">
    <property type="entry name" value="FERRICHROME OUTER MEMBRANE TRANSPORTER_PHAGE RECEPTOR"/>
    <property type="match status" value="1"/>
</dbReference>
<reference evidence="19" key="1">
    <citation type="submission" date="2022-04" db="EMBL/GenBank/DDBJ databases">
        <title>Consumption of N2O by Flavobacterium azooxidireducens sp. nov. isolated from Decomposing Leaf Litter of Phragmites australis (Cav.).</title>
        <authorList>
            <person name="Behrendt U."/>
            <person name="Spanner T."/>
            <person name="Augustin J."/>
            <person name="Horn M.A."/>
            <person name="Kolb S."/>
            <person name="Ulrich A."/>
        </authorList>
    </citation>
    <scope>NUCLEOTIDE SEQUENCE</scope>
    <source>
        <strain evidence="19">IGB 4-14</strain>
    </source>
</reference>
<feature type="signal peptide" evidence="16">
    <location>
        <begin position="1"/>
        <end position="19"/>
    </location>
</feature>
<evidence type="ECO:0000259" key="17">
    <source>
        <dbReference type="Pfam" id="PF00593"/>
    </source>
</evidence>
<gene>
    <name evidence="19" type="ORF">M0M57_02025</name>
</gene>